<dbReference type="EMBL" id="LKCW01000061">
    <property type="protein sequence ID" value="KPM41634.1"/>
    <property type="molecule type" value="Genomic_DNA"/>
</dbReference>
<feature type="compositionally biased region" description="Basic residues" evidence="6">
    <location>
        <begin position="628"/>
        <end position="640"/>
    </location>
</feature>
<feature type="signal peptide" evidence="7">
    <location>
        <begin position="1"/>
        <end position="20"/>
    </location>
</feature>
<dbReference type="STRING" id="78410.A0A0P7BMD3"/>
<dbReference type="PANTHER" id="PTHR15180:SF1">
    <property type="entry name" value="GENERAL TRANSCRIPTION FACTOR 3C POLYPEPTIDE 1"/>
    <property type="match status" value="1"/>
</dbReference>
<evidence type="ECO:0000259" key="8">
    <source>
        <dbReference type="Pfam" id="PF04182"/>
    </source>
</evidence>
<dbReference type="GO" id="GO:0042791">
    <property type="term" value="P:5S class rRNA transcription by RNA polymerase III"/>
    <property type="evidence" value="ECO:0007669"/>
    <property type="project" value="TreeGrafter"/>
</dbReference>
<feature type="compositionally biased region" description="Basic and acidic residues" evidence="6">
    <location>
        <begin position="1036"/>
        <end position="1045"/>
    </location>
</feature>
<evidence type="ECO:0000256" key="7">
    <source>
        <dbReference type="SAM" id="SignalP"/>
    </source>
</evidence>
<evidence type="ECO:0000256" key="2">
    <source>
        <dbReference type="ARBA" id="ARBA00022553"/>
    </source>
</evidence>
<keyword evidence="3" id="KW-0238">DNA-binding</keyword>
<dbReference type="GO" id="GO:0003677">
    <property type="term" value="F:DNA binding"/>
    <property type="evidence" value="ECO:0007669"/>
    <property type="project" value="UniProtKB-KW"/>
</dbReference>
<evidence type="ECO:0000256" key="6">
    <source>
        <dbReference type="SAM" id="MobiDB-lite"/>
    </source>
</evidence>
<evidence type="ECO:0000259" key="9">
    <source>
        <dbReference type="Pfam" id="PF20222"/>
    </source>
</evidence>
<evidence type="ECO:0000256" key="3">
    <source>
        <dbReference type="ARBA" id="ARBA00023125"/>
    </source>
</evidence>
<feature type="region of interest" description="Disordered" evidence="6">
    <location>
        <begin position="1030"/>
        <end position="1055"/>
    </location>
</feature>
<dbReference type="InterPro" id="IPR044210">
    <property type="entry name" value="Tfc3-like"/>
</dbReference>
<evidence type="ECO:0000313" key="11">
    <source>
        <dbReference type="Proteomes" id="UP000050424"/>
    </source>
</evidence>
<keyword evidence="4" id="KW-0804">Transcription</keyword>
<feature type="compositionally biased region" description="Polar residues" evidence="6">
    <location>
        <begin position="718"/>
        <end position="728"/>
    </location>
</feature>
<protein>
    <submittedName>
        <fullName evidence="10">Uncharacterized protein</fullName>
    </submittedName>
</protein>
<keyword evidence="7" id="KW-0732">Signal</keyword>
<keyword evidence="11" id="KW-1185">Reference proteome</keyword>
<name>A0A0P7BMD3_9HYPO</name>
<dbReference type="Pfam" id="PF20222">
    <property type="entry name" value="DUF6581"/>
    <property type="match status" value="1"/>
</dbReference>
<comment type="caution">
    <text evidence="10">The sequence shown here is derived from an EMBL/GenBank/DDBJ whole genome shotgun (WGS) entry which is preliminary data.</text>
</comment>
<evidence type="ECO:0000256" key="5">
    <source>
        <dbReference type="ARBA" id="ARBA00023242"/>
    </source>
</evidence>
<feature type="chain" id="PRO_5006135986" evidence="7">
    <location>
        <begin position="21"/>
        <end position="1876"/>
    </location>
</feature>
<feature type="region of interest" description="Disordered" evidence="6">
    <location>
        <begin position="478"/>
        <end position="498"/>
    </location>
</feature>
<feature type="region of interest" description="Disordered" evidence="6">
    <location>
        <begin position="1391"/>
        <end position="1411"/>
    </location>
</feature>
<evidence type="ECO:0000256" key="4">
    <source>
        <dbReference type="ARBA" id="ARBA00023163"/>
    </source>
</evidence>
<feature type="region of interest" description="Disordered" evidence="6">
    <location>
        <begin position="1075"/>
        <end position="1106"/>
    </location>
</feature>
<dbReference type="InterPro" id="IPR007309">
    <property type="entry name" value="TFIIIC_Bblock-bd"/>
</dbReference>
<feature type="region of interest" description="Disordered" evidence="6">
    <location>
        <begin position="530"/>
        <end position="598"/>
    </location>
</feature>
<dbReference type="GO" id="GO:0000127">
    <property type="term" value="C:transcription factor TFIIIC complex"/>
    <property type="evidence" value="ECO:0007669"/>
    <property type="project" value="InterPro"/>
</dbReference>
<keyword evidence="5" id="KW-0539">Nucleus</keyword>
<feature type="region of interest" description="Disordered" evidence="6">
    <location>
        <begin position="718"/>
        <end position="913"/>
    </location>
</feature>
<feature type="compositionally biased region" description="Low complexity" evidence="6">
    <location>
        <begin position="796"/>
        <end position="808"/>
    </location>
</feature>
<gene>
    <name evidence="10" type="ORF">AK830_g4937</name>
</gene>
<dbReference type="OrthoDB" id="5403573at2759"/>
<feature type="domain" description="Transcription factor tau subunit sfc3/Tfc3 C-terminal" evidence="9">
    <location>
        <begin position="1412"/>
        <end position="1820"/>
    </location>
</feature>
<dbReference type="Proteomes" id="UP000050424">
    <property type="component" value="Unassembled WGS sequence"/>
</dbReference>
<reference evidence="10 11" key="1">
    <citation type="submission" date="2015-09" db="EMBL/GenBank/DDBJ databases">
        <title>Draft genome of a European isolate of the apple canker pathogen Neonectria ditissima.</title>
        <authorList>
            <person name="Gomez-Cortecero A."/>
            <person name="Harrison R.J."/>
            <person name="Armitage A.D."/>
        </authorList>
    </citation>
    <scope>NUCLEOTIDE SEQUENCE [LARGE SCALE GENOMIC DNA]</scope>
    <source>
        <strain evidence="10 11">R09/05</strain>
    </source>
</reference>
<feature type="compositionally biased region" description="Basic and acidic residues" evidence="6">
    <location>
        <begin position="814"/>
        <end position="825"/>
    </location>
</feature>
<evidence type="ECO:0000313" key="10">
    <source>
        <dbReference type="EMBL" id="KPM41634.1"/>
    </source>
</evidence>
<dbReference type="GO" id="GO:0005634">
    <property type="term" value="C:nucleus"/>
    <property type="evidence" value="ECO:0007669"/>
    <property type="project" value="UniProtKB-SubCell"/>
</dbReference>
<keyword evidence="2" id="KW-0597">Phosphoprotein</keyword>
<dbReference type="PANTHER" id="PTHR15180">
    <property type="entry name" value="GENERAL TRANSCRIPTION FACTOR 3C POLYPEPTIDE 1"/>
    <property type="match status" value="1"/>
</dbReference>
<dbReference type="Pfam" id="PF04182">
    <property type="entry name" value="B-block_TFIIIC"/>
    <property type="match status" value="1"/>
</dbReference>
<accession>A0A0P7BMD3</accession>
<feature type="compositionally biased region" description="Basic and acidic residues" evidence="6">
    <location>
        <begin position="768"/>
        <end position="780"/>
    </location>
</feature>
<comment type="subcellular location">
    <subcellularLocation>
        <location evidence="1">Nucleus</location>
    </subcellularLocation>
</comment>
<feature type="compositionally biased region" description="Polar residues" evidence="6">
    <location>
        <begin position="36"/>
        <end position="45"/>
    </location>
</feature>
<feature type="compositionally biased region" description="Basic residues" evidence="6">
    <location>
        <begin position="532"/>
        <end position="543"/>
    </location>
</feature>
<feature type="compositionally biased region" description="Polar residues" evidence="6">
    <location>
        <begin position="858"/>
        <end position="891"/>
    </location>
</feature>
<organism evidence="10 11">
    <name type="scientific">Neonectria ditissima</name>
    <dbReference type="NCBI Taxonomy" id="78410"/>
    <lineage>
        <taxon>Eukaryota</taxon>
        <taxon>Fungi</taxon>
        <taxon>Dikarya</taxon>
        <taxon>Ascomycota</taxon>
        <taxon>Pezizomycotina</taxon>
        <taxon>Sordariomycetes</taxon>
        <taxon>Hypocreomycetidae</taxon>
        <taxon>Hypocreales</taxon>
        <taxon>Nectriaceae</taxon>
        <taxon>Neonectria</taxon>
    </lineage>
</organism>
<dbReference type="GO" id="GO:0006384">
    <property type="term" value="P:transcription initiation at RNA polymerase III promoter"/>
    <property type="evidence" value="ECO:0007669"/>
    <property type="project" value="InterPro"/>
</dbReference>
<feature type="domain" description="B-block binding subunit of TFIIIC" evidence="8">
    <location>
        <begin position="155"/>
        <end position="221"/>
    </location>
</feature>
<feature type="region of interest" description="Disordered" evidence="6">
    <location>
        <begin position="35"/>
        <end position="65"/>
    </location>
</feature>
<feature type="region of interest" description="Disordered" evidence="6">
    <location>
        <begin position="101"/>
        <end position="122"/>
    </location>
</feature>
<dbReference type="InterPro" id="IPR046488">
    <property type="entry name" value="Sfc3/Tfc3_C"/>
</dbReference>
<proteinExistence type="predicted"/>
<sequence>MASELEGLIAALLVLISCGGEQGCAVSDVVDAIHNPSGTSSGTQHDTPDQSVRDSWPQDEDPGFRHRTASTIWKWLAARRDVSIGPDRKHNHLSLDEVLALPPPSPSAVEEEDAASPGTTKANTAADHVRVYTSEETMWESLTGHAVDYKRVPRSEWLLLLGIASTTAHGILQGDLGRLVDQDKRSVPKRTDALLKKGYIAKRTTLVRGTKTSKMWLKLFAPPLPKDGDGLDEPRAEMNLSHQVLAANLDPVPWHIRWTGESVDYTALATTVMAISKEWGVLRMQDLKSKLGVLGMRWQMKVLAKVCRFLNSRGVIQYVAAKLGDKLFKDCIKYGRDLNAEDWSIYLATGKRATKPSRNPDLAAGEGTDGKTLFGQPTNALEVSSSPPWSLDKPLPVTIVEMAQRLGDAGLSNPDVYGLTLGPSFSRYLSSMTSALATPNLQPPYLSHFQLRSEHTRVGKIASYRYFVEEAVPSPIDKSNAIGGQTLPQKSGSNISTPSPGSYGFAPVATTLLTTKPAATYTDLCTLGLASRKPKGRPKKKLPVKPVDTPPPALQTGAQEPKKSNQVTDIHEESILRKERPVRLESTPDETSKTRESPESVKLVVTLKIVPGALKSLREQPVVETPSKARRATRATRATRKLKDVEIPSPSAPTDEIVVPETGAPVRKKRGRPSRGSQSTQPAEHVSAARPWTCEKCGGSWKNDIGLKYHLEKSRTACNPSYDESAQPTPRRGRKRALSETEDPVTAPPAIPETPKTNNTAMPDPGSEDQHKDLEREEPVPARPRIRKRTAAPTGLSSRPSISLPSSPFQAIPDWRRPSGFDIPDKVSIPNTDGGALVQSQDGQLRPVLGLSERPKPGSNTTKPIQKNNQPENNSTIEEVQPETSGSTDKPSNGLAAGQKPKGKPTPSTIDSLLPKVTLNSRISGIVKEILEEQAGVFPGGRGLWHAITTRWKEKFPKATVPTVKAYQAALRDMFKTKTAAEHCHAFRDSKGIFSRCQIIVLGTHDPFSTEATNLIESIKKAHPQIYLPPPFTAPHDPESVGESRRGRRKLGNEVETLNAPVYAAQVAAKRAMYEVDDDDDGLPSKRRRGKGADANSSPVNPRKKTTISWARADQQDYNLPLTWPDSSEHLLNQEPLERIQFLEPNTYLREETTKRPYKRRRVSKDDDANIDPRLVSAEWSVCMSFDKAIEVSGSSGVWPYISTLDFETQDGSYTLKGWMPDTTWFSWAEIVEEIEHRAIEYSGIKRQPRTSTGQHQRFTDRLFACMDVERSWAESFITTPPNATGPHNIFVMFFSGRASKITLPSEPLSWLAEYQLTPQSFLVPAQEDAILEDSTSSDDEDPFTWPTFRRPLLDLESSYVNKSQLNTRQGQMQLAKHKRVPLLTRSLTSLPSEAGKSQTDKDSAAANEPVEEPDKVLAAFVAIRVLLGGSDKAIDWGLLLKLFPTTRLTQLRRFWLSARKEQGAYVAKLTQDFQDKFLVAYEKSELPEINFDKPLECDWSTIIAWTLQLPRLDGVQLPSTRGLLGERFSSHDVVVGPEEDWREKFFHPQTSVFARFEAATAMPGAITVEKMQRGNDGTVTVSDLDVTRSWIRSLCCTDETRYSVQQIKDKFSTLANGDLHKNNMLLKQAIDDLTRQRIICRSKKPPLGGRPYRLNESYTYVLGKLAQQMKYQEAAAFKTKLDGVFRRGETMRVPYTLNDGSVMALTNLNAAQRIRLVPMDVPHIPFGFEPGNYESRKYPKSYYHFGIEAVPTAIYQYDEDIEVLKTSAEAGPPTEGPKGELPQWIDFFGKRDPERWMHVLGAFCFIYATRGFMTIEGICSALKPVLEEFEAQMIIDWGKATGVLKDSRDGLGTMVGEWWWLVVPWQSRRQAVSKS</sequence>
<feature type="region of interest" description="Disordered" evidence="6">
    <location>
        <begin position="621"/>
        <end position="689"/>
    </location>
</feature>
<evidence type="ECO:0000256" key="1">
    <source>
        <dbReference type="ARBA" id="ARBA00004123"/>
    </source>
</evidence>
<feature type="compositionally biased region" description="Polar residues" evidence="6">
    <location>
        <begin position="482"/>
        <end position="498"/>
    </location>
</feature>
<feature type="compositionally biased region" description="Basic and acidic residues" evidence="6">
    <location>
        <begin position="569"/>
        <end position="583"/>
    </location>
</feature>